<gene>
    <name evidence="1" type="ORF">GMARGA_LOCUS34352</name>
</gene>
<protein>
    <submittedName>
        <fullName evidence="1">86_t:CDS:1</fullName>
    </submittedName>
</protein>
<keyword evidence="2" id="KW-1185">Reference proteome</keyword>
<sequence length="94" mass="10835">GPLMIYITKLYNSSDASTFNAFGQILSGSIIKGQTVKVFWRRIFNNNEENMTIQEVSDVWIFESRKDELSKVEYKNGDDIGTSYNRLAQNKFRG</sequence>
<dbReference type="SUPFAM" id="SSF50447">
    <property type="entry name" value="Translation proteins"/>
    <property type="match status" value="1"/>
</dbReference>
<dbReference type="Proteomes" id="UP000789901">
    <property type="component" value="Unassembled WGS sequence"/>
</dbReference>
<evidence type="ECO:0000313" key="2">
    <source>
        <dbReference type="Proteomes" id="UP000789901"/>
    </source>
</evidence>
<dbReference type="InterPro" id="IPR009000">
    <property type="entry name" value="Transl_B-barrel_sf"/>
</dbReference>
<accession>A0ABN7WT37</accession>
<proteinExistence type="predicted"/>
<evidence type="ECO:0000313" key="1">
    <source>
        <dbReference type="EMBL" id="CAG8839225.1"/>
    </source>
</evidence>
<feature type="non-terminal residue" evidence="1">
    <location>
        <position position="1"/>
    </location>
</feature>
<name>A0ABN7WT37_GIGMA</name>
<reference evidence="1 2" key="1">
    <citation type="submission" date="2021-06" db="EMBL/GenBank/DDBJ databases">
        <authorList>
            <person name="Kallberg Y."/>
            <person name="Tangrot J."/>
            <person name="Rosling A."/>
        </authorList>
    </citation>
    <scope>NUCLEOTIDE SEQUENCE [LARGE SCALE GENOMIC DNA]</scope>
    <source>
        <strain evidence="1 2">120-4 pot B 10/14</strain>
    </source>
</reference>
<comment type="caution">
    <text evidence="1">The sequence shown here is derived from an EMBL/GenBank/DDBJ whole genome shotgun (WGS) entry which is preliminary data.</text>
</comment>
<organism evidence="1 2">
    <name type="scientific">Gigaspora margarita</name>
    <dbReference type="NCBI Taxonomy" id="4874"/>
    <lineage>
        <taxon>Eukaryota</taxon>
        <taxon>Fungi</taxon>
        <taxon>Fungi incertae sedis</taxon>
        <taxon>Mucoromycota</taxon>
        <taxon>Glomeromycotina</taxon>
        <taxon>Glomeromycetes</taxon>
        <taxon>Diversisporales</taxon>
        <taxon>Gigasporaceae</taxon>
        <taxon>Gigaspora</taxon>
    </lineage>
</organism>
<dbReference type="EMBL" id="CAJVQB010059991">
    <property type="protein sequence ID" value="CAG8839225.1"/>
    <property type="molecule type" value="Genomic_DNA"/>
</dbReference>
<dbReference type="Gene3D" id="2.40.30.10">
    <property type="entry name" value="Translation factors"/>
    <property type="match status" value="1"/>
</dbReference>